<dbReference type="RefSeq" id="WP_312643276.1">
    <property type="nucleotide sequence ID" value="NZ_CP116967.1"/>
</dbReference>
<dbReference type="Gene3D" id="3.30.450.20">
    <property type="entry name" value="PAS domain"/>
    <property type="match status" value="1"/>
</dbReference>
<feature type="coiled-coil region" evidence="6">
    <location>
        <begin position="341"/>
        <end position="368"/>
    </location>
</feature>
<gene>
    <name evidence="9" type="ORF">PP769_19030</name>
</gene>
<dbReference type="Gene3D" id="1.10.8.60">
    <property type="match status" value="1"/>
</dbReference>
<dbReference type="InterPro" id="IPR002197">
    <property type="entry name" value="HTH_Fis"/>
</dbReference>
<dbReference type="Gene3D" id="3.40.50.300">
    <property type="entry name" value="P-loop containing nucleotide triphosphate hydrolases"/>
    <property type="match status" value="1"/>
</dbReference>
<dbReference type="PROSITE" id="PS00688">
    <property type="entry name" value="SIGMA54_INTERACT_3"/>
    <property type="match status" value="1"/>
</dbReference>
<keyword evidence="6" id="KW-0175">Coiled coil</keyword>
<dbReference type="Pfam" id="PF01590">
    <property type="entry name" value="GAF"/>
    <property type="match status" value="2"/>
</dbReference>
<dbReference type="GO" id="GO:0006355">
    <property type="term" value="P:regulation of DNA-templated transcription"/>
    <property type="evidence" value="ECO:0007669"/>
    <property type="project" value="InterPro"/>
</dbReference>
<dbReference type="PROSITE" id="PS00675">
    <property type="entry name" value="SIGMA54_INTERACT_1"/>
    <property type="match status" value="1"/>
</dbReference>
<dbReference type="InterPro" id="IPR058031">
    <property type="entry name" value="AAA_lid_NorR"/>
</dbReference>
<dbReference type="SUPFAM" id="SSF46689">
    <property type="entry name" value="Homeodomain-like"/>
    <property type="match status" value="1"/>
</dbReference>
<accession>A0AA96GFS7</accession>
<keyword evidence="4" id="KW-0238">DNA-binding</keyword>
<dbReference type="KEGG" id="nall:PP769_19030"/>
<evidence type="ECO:0000313" key="10">
    <source>
        <dbReference type="Proteomes" id="UP001302719"/>
    </source>
</evidence>
<dbReference type="Proteomes" id="UP001302719">
    <property type="component" value="Chromosome"/>
</dbReference>
<dbReference type="CDD" id="cd00009">
    <property type="entry name" value="AAA"/>
    <property type="match status" value="1"/>
</dbReference>
<dbReference type="SUPFAM" id="SSF55781">
    <property type="entry name" value="GAF domain-like"/>
    <property type="match status" value="2"/>
</dbReference>
<feature type="compositionally biased region" description="Polar residues" evidence="7">
    <location>
        <begin position="1"/>
        <end position="10"/>
    </location>
</feature>
<dbReference type="PROSITE" id="PS50045">
    <property type="entry name" value="SIGMA54_INTERACT_4"/>
    <property type="match status" value="1"/>
</dbReference>
<evidence type="ECO:0000256" key="3">
    <source>
        <dbReference type="ARBA" id="ARBA00023015"/>
    </source>
</evidence>
<feature type="region of interest" description="Disordered" evidence="7">
    <location>
        <begin position="1"/>
        <end position="29"/>
    </location>
</feature>
<dbReference type="SUPFAM" id="SSF52540">
    <property type="entry name" value="P-loop containing nucleoside triphosphate hydrolases"/>
    <property type="match status" value="1"/>
</dbReference>
<dbReference type="InterPro" id="IPR025944">
    <property type="entry name" value="Sigma_54_int_dom_CS"/>
</dbReference>
<keyword evidence="1" id="KW-0547">Nucleotide-binding</keyword>
<dbReference type="SMART" id="SM00382">
    <property type="entry name" value="AAA"/>
    <property type="match status" value="1"/>
</dbReference>
<keyword evidence="5" id="KW-0804">Transcription</keyword>
<reference evidence="9 10" key="1">
    <citation type="submission" date="2023-01" db="EMBL/GenBank/DDBJ databases">
        <title>Cultivation and genomic characterization of new, ubiquitous marine nitrite-oxidizing bacteria from the Nitrospirales.</title>
        <authorList>
            <person name="Mueller A.J."/>
            <person name="Daebeler A."/>
            <person name="Herbold C.W."/>
            <person name="Kirkegaard R.H."/>
            <person name="Daims H."/>
        </authorList>
    </citation>
    <scope>NUCLEOTIDE SEQUENCE [LARGE SCALE GENOMIC DNA]</scope>
    <source>
        <strain evidence="9 10">VA</strain>
    </source>
</reference>
<dbReference type="AlphaFoldDB" id="A0AA96GFS7"/>
<dbReference type="Pfam" id="PF25601">
    <property type="entry name" value="AAA_lid_14"/>
    <property type="match status" value="1"/>
</dbReference>
<dbReference type="FunFam" id="3.40.50.300:FF:000006">
    <property type="entry name" value="DNA-binding transcriptional regulator NtrC"/>
    <property type="match status" value="1"/>
</dbReference>
<dbReference type="GO" id="GO:0043565">
    <property type="term" value="F:sequence-specific DNA binding"/>
    <property type="evidence" value="ECO:0007669"/>
    <property type="project" value="InterPro"/>
</dbReference>
<evidence type="ECO:0000256" key="1">
    <source>
        <dbReference type="ARBA" id="ARBA00022741"/>
    </source>
</evidence>
<dbReference type="InterPro" id="IPR000014">
    <property type="entry name" value="PAS"/>
</dbReference>
<sequence>MAEVRTTSPFHSEEEPVSSTGSPQLSSFGPVPVFQDEVLQRVVKGVEAQTGEKFFDTLVEELAKALGVKYAYLSEFNRADGCFYSKAGWSPKGLVPRFQVPVGGPCDVALNHQVVHHADGLADCYPGVQVIKDWGAVSYCGLPLINSSGKVAGHLAVLDDKPMPNGDYTAFIMRIFAARALAEIERVALDHALRKSDYILRLVDEGTASTSGGEFFQALACNLAKALGVRYAFVGQLMADASRVRTLAFWNGEAFIENFEYDLEHSPCQQVLAGEVCHFPERVQQLFPHEKGLVDLGAESYLAIPLLNQAGEVLGHLAALDVCPMPMDARLLPLFRIFGARAGAELERQKIHARLAESEEQLRDLFDEAPIAYVNEGLDSRFIRANRAAMQTLGITHDQVEGTYGKSFIPDTPEAQKRLKEAFDSIGRGTDTSGVVLELRRKDTGKPLWIQWWSRPDPSGTYTRTMFLDITDKVLMEQEKARLEAQNTYLREEIQSVHNFEEVIGSSSTLKKVLRNVERVAPTDSTVLVTGETGTGKELIARAIHNLSPRKSKPLVKVNCAAIPAGLIESELFGHEKGAFTGALTKKIGRFELADKGTIFLDEIGELPLDLQSKLLRVLQEGEFERVGGTQTFKVNVRVIAATNRDLEHLSRTGQYRSDLYYRLNVFPIHLPSLREREGDIPLLAQYFVRKCAMNLGKKIDRIPESMMTALRHYAWPGNIRELEHVIERAVILTEGSSLEPIELSPGSRGGEAVSAVMTLEERERRHIMDILEQTGWRVSGKDGAAELLGLKPTTLEARMKKLGITRKK</sequence>
<evidence type="ECO:0000259" key="8">
    <source>
        <dbReference type="PROSITE" id="PS50045"/>
    </source>
</evidence>
<evidence type="ECO:0000256" key="5">
    <source>
        <dbReference type="ARBA" id="ARBA00023163"/>
    </source>
</evidence>
<feature type="domain" description="Sigma-54 factor interaction" evidence="8">
    <location>
        <begin position="503"/>
        <end position="732"/>
    </location>
</feature>
<dbReference type="InterPro" id="IPR035965">
    <property type="entry name" value="PAS-like_dom_sf"/>
</dbReference>
<dbReference type="InterPro" id="IPR002078">
    <property type="entry name" value="Sigma_54_int"/>
</dbReference>
<keyword evidence="3" id="KW-0805">Transcription regulation</keyword>
<dbReference type="Pfam" id="PF02954">
    <property type="entry name" value="HTH_8"/>
    <property type="match status" value="1"/>
</dbReference>
<dbReference type="PROSITE" id="PS00676">
    <property type="entry name" value="SIGMA54_INTERACT_2"/>
    <property type="match status" value="1"/>
</dbReference>
<evidence type="ECO:0000256" key="4">
    <source>
        <dbReference type="ARBA" id="ARBA00023125"/>
    </source>
</evidence>
<dbReference type="InterPro" id="IPR027417">
    <property type="entry name" value="P-loop_NTPase"/>
</dbReference>
<feature type="compositionally biased region" description="Polar residues" evidence="7">
    <location>
        <begin position="17"/>
        <end position="27"/>
    </location>
</feature>
<evidence type="ECO:0000313" key="9">
    <source>
        <dbReference type="EMBL" id="WNM58038.1"/>
    </source>
</evidence>
<dbReference type="InterPro" id="IPR029016">
    <property type="entry name" value="GAF-like_dom_sf"/>
</dbReference>
<organism evidence="9 10">
    <name type="scientific">Candidatus Nitrospira allomarina</name>
    <dbReference type="NCBI Taxonomy" id="3020900"/>
    <lineage>
        <taxon>Bacteria</taxon>
        <taxon>Pseudomonadati</taxon>
        <taxon>Nitrospirota</taxon>
        <taxon>Nitrospiria</taxon>
        <taxon>Nitrospirales</taxon>
        <taxon>Nitrospiraceae</taxon>
        <taxon>Nitrospira</taxon>
    </lineage>
</organism>
<evidence type="ECO:0000256" key="6">
    <source>
        <dbReference type="SAM" id="Coils"/>
    </source>
</evidence>
<evidence type="ECO:0000256" key="2">
    <source>
        <dbReference type="ARBA" id="ARBA00022840"/>
    </source>
</evidence>
<dbReference type="PANTHER" id="PTHR32071">
    <property type="entry name" value="TRANSCRIPTIONAL REGULATORY PROTEIN"/>
    <property type="match status" value="1"/>
</dbReference>
<protein>
    <submittedName>
        <fullName evidence="9">Sigma 54-interacting transcriptional regulator</fullName>
    </submittedName>
</protein>
<dbReference type="EMBL" id="CP116967">
    <property type="protein sequence ID" value="WNM58038.1"/>
    <property type="molecule type" value="Genomic_DNA"/>
</dbReference>
<dbReference type="SMART" id="SM00065">
    <property type="entry name" value="GAF"/>
    <property type="match status" value="2"/>
</dbReference>
<dbReference type="InterPro" id="IPR025943">
    <property type="entry name" value="Sigma_54_int_dom_ATP-bd_2"/>
</dbReference>
<dbReference type="GO" id="GO:0005524">
    <property type="term" value="F:ATP binding"/>
    <property type="evidence" value="ECO:0007669"/>
    <property type="project" value="UniProtKB-KW"/>
</dbReference>
<dbReference type="PANTHER" id="PTHR32071:SF57">
    <property type="entry name" value="C4-DICARBOXYLATE TRANSPORT TRANSCRIPTIONAL REGULATORY PROTEIN DCTD"/>
    <property type="match status" value="1"/>
</dbReference>
<keyword evidence="2" id="KW-0067">ATP-binding</keyword>
<dbReference type="InterPro" id="IPR003018">
    <property type="entry name" value="GAF"/>
</dbReference>
<name>A0AA96GFS7_9BACT</name>
<dbReference type="InterPro" id="IPR025662">
    <property type="entry name" value="Sigma_54_int_dom_ATP-bd_1"/>
</dbReference>
<dbReference type="NCBIfam" id="TIGR00229">
    <property type="entry name" value="sensory_box"/>
    <property type="match status" value="1"/>
</dbReference>
<dbReference type="Gene3D" id="1.10.10.60">
    <property type="entry name" value="Homeodomain-like"/>
    <property type="match status" value="1"/>
</dbReference>
<proteinExistence type="predicted"/>
<dbReference type="InterPro" id="IPR009057">
    <property type="entry name" value="Homeodomain-like_sf"/>
</dbReference>
<dbReference type="InterPro" id="IPR003593">
    <property type="entry name" value="AAA+_ATPase"/>
</dbReference>
<keyword evidence="10" id="KW-1185">Reference proteome</keyword>
<dbReference type="Gene3D" id="3.30.450.40">
    <property type="match status" value="2"/>
</dbReference>
<evidence type="ECO:0000256" key="7">
    <source>
        <dbReference type="SAM" id="MobiDB-lite"/>
    </source>
</evidence>
<dbReference type="SUPFAM" id="SSF55785">
    <property type="entry name" value="PYP-like sensor domain (PAS domain)"/>
    <property type="match status" value="1"/>
</dbReference>
<dbReference type="Pfam" id="PF00158">
    <property type="entry name" value="Sigma54_activat"/>
    <property type="match status" value="1"/>
</dbReference>
<dbReference type="CDD" id="cd00130">
    <property type="entry name" value="PAS"/>
    <property type="match status" value="1"/>
</dbReference>